<evidence type="ECO:0000313" key="2">
    <source>
        <dbReference type="EMBL" id="KID59587.1"/>
    </source>
</evidence>
<dbReference type="AlphaFoldDB" id="A0A0B4EV48"/>
<feature type="region of interest" description="Disordered" evidence="1">
    <location>
        <begin position="125"/>
        <end position="182"/>
    </location>
</feature>
<reference evidence="2 3" key="1">
    <citation type="journal article" date="2014" name="Proc. Natl. Acad. Sci. U.S.A.">
        <title>Trajectory and genomic determinants of fungal-pathogen speciation and host adaptation.</title>
        <authorList>
            <person name="Hu X."/>
            <person name="Xiao G."/>
            <person name="Zheng P."/>
            <person name="Shang Y."/>
            <person name="Su Y."/>
            <person name="Zhang X."/>
            <person name="Liu X."/>
            <person name="Zhan S."/>
            <person name="St Leger R.J."/>
            <person name="Wang C."/>
        </authorList>
    </citation>
    <scope>NUCLEOTIDE SEQUENCE [LARGE SCALE GENOMIC DNA]</scope>
    <source>
        <strain evidence="2 3">ARSEF 549</strain>
    </source>
</reference>
<name>A0A0B4EV48_METAF</name>
<dbReference type="Proteomes" id="UP000031186">
    <property type="component" value="Unassembled WGS sequence"/>
</dbReference>
<dbReference type="EMBL" id="AZNF01000026">
    <property type="protein sequence ID" value="KID59587.1"/>
    <property type="molecule type" value="Genomic_DNA"/>
</dbReference>
<gene>
    <name evidence="2" type="ORF">MAN_10528</name>
</gene>
<comment type="caution">
    <text evidence="2">The sequence shown here is derived from an EMBL/GenBank/DDBJ whole genome shotgun (WGS) entry which is preliminary data.</text>
</comment>
<dbReference type="VEuPathDB" id="FungiDB:MAN_10528"/>
<evidence type="ECO:0000313" key="3">
    <source>
        <dbReference type="Proteomes" id="UP000031186"/>
    </source>
</evidence>
<organism evidence="2 3">
    <name type="scientific">Metarhizium anisopliae (strain ARSEF 549)</name>
    <dbReference type="NCBI Taxonomy" id="3151832"/>
    <lineage>
        <taxon>Eukaryota</taxon>
        <taxon>Fungi</taxon>
        <taxon>Dikarya</taxon>
        <taxon>Ascomycota</taxon>
        <taxon>Pezizomycotina</taxon>
        <taxon>Sordariomycetes</taxon>
        <taxon>Hypocreomycetidae</taxon>
        <taxon>Hypocreales</taxon>
        <taxon>Clavicipitaceae</taxon>
        <taxon>Metarhizium</taxon>
    </lineage>
</organism>
<evidence type="ECO:0000256" key="1">
    <source>
        <dbReference type="SAM" id="MobiDB-lite"/>
    </source>
</evidence>
<protein>
    <submittedName>
        <fullName evidence="2">Uncharacterized protein</fullName>
    </submittedName>
</protein>
<proteinExistence type="predicted"/>
<sequence length="182" mass="20203">MNIPNRPINPSDASANHQERMLQEALSQAAMPMLRPLLTAFCVASKRISKQQADKLTEHYDKQAREFRQHSDQAFESLFERIGDVERGIGEISHQIGHQNGKLLDSLSGRDAVAADGVCWQTQAGIHPPKPVKSKPVKPYPVQPTPKRNSRGVGKNATEPRPTPERRGGTRIQPMRACKLTA</sequence>
<accession>A0A0B4EV48</accession>
<keyword evidence="3" id="KW-1185">Reference proteome</keyword>
<dbReference type="HOGENOM" id="CLU_1482307_0_0_1"/>
<feature type="non-terminal residue" evidence="2">
    <location>
        <position position="1"/>
    </location>
</feature>